<dbReference type="GO" id="GO:0006396">
    <property type="term" value="P:RNA processing"/>
    <property type="evidence" value="ECO:0007669"/>
    <property type="project" value="InterPro"/>
</dbReference>
<dbReference type="SMART" id="SM00386">
    <property type="entry name" value="HAT"/>
    <property type="match status" value="2"/>
</dbReference>
<feature type="region of interest" description="Disordered" evidence="4">
    <location>
        <begin position="277"/>
        <end position="296"/>
    </location>
</feature>
<evidence type="ECO:0000313" key="7">
    <source>
        <dbReference type="EMBL" id="BEQ16110.1"/>
    </source>
</evidence>
<dbReference type="InterPro" id="IPR049003">
    <property type="entry name" value="PgaA_barrel"/>
</dbReference>
<keyword evidence="8" id="KW-1185">Reference proteome</keyword>
<feature type="signal peptide" evidence="5">
    <location>
        <begin position="1"/>
        <end position="22"/>
    </location>
</feature>
<dbReference type="InterPro" id="IPR003107">
    <property type="entry name" value="HAT"/>
</dbReference>
<dbReference type="Pfam" id="PF13432">
    <property type="entry name" value="TPR_16"/>
    <property type="match status" value="1"/>
</dbReference>
<keyword evidence="1" id="KW-0677">Repeat</keyword>
<dbReference type="PANTHER" id="PTHR44943">
    <property type="entry name" value="CELLULOSE SYNTHASE OPERON PROTEIN C"/>
    <property type="match status" value="1"/>
</dbReference>
<dbReference type="InterPro" id="IPR051685">
    <property type="entry name" value="Ycf3/AcsC/BcsC/TPR_MFPF"/>
</dbReference>
<dbReference type="PROSITE" id="PS50005">
    <property type="entry name" value="TPR"/>
    <property type="match status" value="1"/>
</dbReference>
<sequence length="605" mass="67967">MKTSLLLLCVGSLLFLNSLALAADPQLPPEGFAAEVRGSWGEAATAYEKALAQHPERVDLWLRTADIRARQQKPGLVVKALEGAVAAKKDDPALYARLSQAYAMDNQPQKALDAINKALELKPNDFDYLVAKATLANWAHKPKESTEALRKALELKPDDQGIRLQLARQESWQGDLDNAVELYQEYLKKDPQNAQVWIDYSKAESWRGNYSAALDALDEYKKRFGETNEYKAHLASIYTWDSLANTGLDIINGLLKTDPNNYEYNFTRTLALSRARRPDDVPPSLEKVKQLQPDNPRNKDLERVVLISQRSYVSGDFNYYSDSDDIDRLRLYLNGAWYITPSTNLAAGGRWGTINGGEGSGLGSVDGSDSVDYTIGWIGAWHRFTPWLAAQGRIGPGNVQGGDSYTYWEGMIDLNPSDRMNLRFVANNDIFDVSPRAVSLTIEQTMYAVYWDWMFSENGYFAGNLAWSDFSDGNERWQVSLGPRWAVVRNQYLNLDVGPAFYAYGFSEDLDDGYYDPSSYNFISATAFMYIKLSDDDGISLQGDIGGQHDEDMNGYDLGWDLVARGIFGIYRDLMLEPYAAATNRQSGSGAYESYQFGLRAVWRF</sequence>
<dbReference type="EMBL" id="AP028679">
    <property type="protein sequence ID" value="BEQ16110.1"/>
    <property type="molecule type" value="Genomic_DNA"/>
</dbReference>
<dbReference type="InterPro" id="IPR019734">
    <property type="entry name" value="TPR_rpt"/>
</dbReference>
<gene>
    <name evidence="7" type="ORF">FAK_31760</name>
</gene>
<keyword evidence="5" id="KW-0732">Signal</keyword>
<feature type="repeat" description="TPR" evidence="3">
    <location>
        <begin position="92"/>
        <end position="125"/>
    </location>
</feature>
<protein>
    <recommendedName>
        <fullName evidence="6">PgaA membrane beta barrel domain-containing protein</fullName>
    </recommendedName>
</protein>
<evidence type="ECO:0000256" key="3">
    <source>
        <dbReference type="PROSITE-ProRule" id="PRU00339"/>
    </source>
</evidence>
<keyword evidence="2 3" id="KW-0802">TPR repeat</keyword>
<evidence type="ECO:0000259" key="6">
    <source>
        <dbReference type="Pfam" id="PF21197"/>
    </source>
</evidence>
<proteinExistence type="predicted"/>
<evidence type="ECO:0000256" key="5">
    <source>
        <dbReference type="SAM" id="SignalP"/>
    </source>
</evidence>
<dbReference type="Gene3D" id="1.25.40.10">
    <property type="entry name" value="Tetratricopeptide repeat domain"/>
    <property type="match status" value="2"/>
</dbReference>
<evidence type="ECO:0000256" key="1">
    <source>
        <dbReference type="ARBA" id="ARBA00022737"/>
    </source>
</evidence>
<dbReference type="RefSeq" id="WP_338601473.1">
    <property type="nucleotide sequence ID" value="NZ_AP028679.1"/>
</dbReference>
<dbReference type="SUPFAM" id="SSF48452">
    <property type="entry name" value="TPR-like"/>
    <property type="match status" value="1"/>
</dbReference>
<dbReference type="Pfam" id="PF21197">
    <property type="entry name" value="PgaA_barrel"/>
    <property type="match status" value="1"/>
</dbReference>
<dbReference type="Proteomes" id="UP001366166">
    <property type="component" value="Chromosome"/>
</dbReference>
<evidence type="ECO:0000256" key="4">
    <source>
        <dbReference type="SAM" id="MobiDB-lite"/>
    </source>
</evidence>
<reference evidence="8" key="1">
    <citation type="journal article" date="2023" name="Arch. Microbiol.">
        <title>Desulfoferula mesophilus gen. nov. sp. nov., a mesophilic sulfate-reducing bacterium isolated from a brackish lake sediment.</title>
        <authorList>
            <person name="Watanabe T."/>
            <person name="Yabe T."/>
            <person name="Tsuji J.M."/>
            <person name="Fukui M."/>
        </authorList>
    </citation>
    <scope>NUCLEOTIDE SEQUENCE [LARGE SCALE GENOMIC DNA]</scope>
    <source>
        <strain evidence="8">12FAK</strain>
    </source>
</reference>
<dbReference type="Pfam" id="PF14559">
    <property type="entry name" value="TPR_19"/>
    <property type="match status" value="1"/>
</dbReference>
<organism evidence="7 8">
    <name type="scientific">Desulfoferula mesophila</name>
    <dbReference type="NCBI Taxonomy" id="3058419"/>
    <lineage>
        <taxon>Bacteria</taxon>
        <taxon>Pseudomonadati</taxon>
        <taxon>Thermodesulfobacteriota</taxon>
        <taxon>Desulfarculia</taxon>
        <taxon>Desulfarculales</taxon>
        <taxon>Desulfarculaceae</taxon>
        <taxon>Desulfoferula</taxon>
    </lineage>
</organism>
<dbReference type="PANTHER" id="PTHR44943:SF8">
    <property type="entry name" value="TPR REPEAT-CONTAINING PROTEIN MJ0263"/>
    <property type="match status" value="1"/>
</dbReference>
<dbReference type="InterPro" id="IPR011990">
    <property type="entry name" value="TPR-like_helical_dom_sf"/>
</dbReference>
<feature type="chain" id="PRO_5043358751" description="PgaA membrane beta barrel domain-containing protein" evidence="5">
    <location>
        <begin position="23"/>
        <end position="605"/>
    </location>
</feature>
<evidence type="ECO:0000313" key="8">
    <source>
        <dbReference type="Proteomes" id="UP001366166"/>
    </source>
</evidence>
<name>A0AAU9EH66_9BACT</name>
<dbReference type="SMART" id="SM00028">
    <property type="entry name" value="TPR"/>
    <property type="match status" value="3"/>
</dbReference>
<feature type="domain" description="PgaA membrane beta barrel" evidence="6">
    <location>
        <begin position="435"/>
        <end position="520"/>
    </location>
</feature>
<accession>A0AAU9EH66</accession>
<evidence type="ECO:0000256" key="2">
    <source>
        <dbReference type="ARBA" id="ARBA00022803"/>
    </source>
</evidence>
<dbReference type="KEGG" id="dmp:FAK_31760"/>
<dbReference type="AlphaFoldDB" id="A0AAU9EH66"/>